<keyword evidence="3 6" id="KW-0479">Metal-binding</keyword>
<evidence type="ECO:0000256" key="6">
    <source>
        <dbReference type="PROSITE-ProRule" id="PRU00433"/>
    </source>
</evidence>
<dbReference type="PANTHER" id="PTHR37823:SF4">
    <property type="entry name" value="MENAQUINOL-CYTOCHROME C REDUCTASE CYTOCHROME B_C SUBUNIT"/>
    <property type="match status" value="1"/>
</dbReference>
<evidence type="ECO:0000256" key="3">
    <source>
        <dbReference type="ARBA" id="ARBA00022723"/>
    </source>
</evidence>
<dbReference type="InterPro" id="IPR051811">
    <property type="entry name" value="Cytochrome_c550/c551-like"/>
</dbReference>
<dbReference type="Gene3D" id="1.10.760.10">
    <property type="entry name" value="Cytochrome c-like domain"/>
    <property type="match status" value="1"/>
</dbReference>
<keyword evidence="2 6" id="KW-0349">Heme</keyword>
<gene>
    <name evidence="10" type="ORF">ACFO4L_10445</name>
</gene>
<dbReference type="PIRSF" id="PIRSF000025">
    <property type="entry name" value="Cytc_Bsub_c550"/>
    <property type="match status" value="1"/>
</dbReference>
<evidence type="ECO:0000259" key="9">
    <source>
        <dbReference type="PROSITE" id="PS51007"/>
    </source>
</evidence>
<dbReference type="PROSITE" id="PS51007">
    <property type="entry name" value="CYTC"/>
    <property type="match status" value="1"/>
</dbReference>
<dbReference type="InterPro" id="IPR036909">
    <property type="entry name" value="Cyt_c-like_dom_sf"/>
</dbReference>
<dbReference type="SUPFAM" id="SSF46626">
    <property type="entry name" value="Cytochrome c"/>
    <property type="match status" value="1"/>
</dbReference>
<comment type="caution">
    <text evidence="10">The sequence shown here is derived from an EMBL/GenBank/DDBJ whole genome shotgun (WGS) entry which is preliminary data.</text>
</comment>
<sequence>MKKMVAGLFAASLLLAACGDNGGDNEPANDPADNNANNTNEEAADNNNGGDDGEYDLANGEELYQGNCASCHGGELEGGTGPALEGYSFDEVLSAIQEGPGSMPADLVEGDDAEDVAAWVEDQG</sequence>
<feature type="compositionally biased region" description="Low complexity" evidence="7">
    <location>
        <begin position="24"/>
        <end position="49"/>
    </location>
</feature>
<feature type="chain" id="PRO_5045338038" evidence="8">
    <location>
        <begin position="23"/>
        <end position="124"/>
    </location>
</feature>
<name>A0ABV9NXD2_9BACI</name>
<dbReference type="RefSeq" id="WP_377909616.1">
    <property type="nucleotide sequence ID" value="NZ_JBHSGK010000011.1"/>
</dbReference>
<keyword evidence="1" id="KW-0813">Transport</keyword>
<protein>
    <submittedName>
        <fullName evidence="10">C-type cytochrome</fullName>
    </submittedName>
</protein>
<reference evidence="11" key="1">
    <citation type="journal article" date="2019" name="Int. J. Syst. Evol. Microbiol.">
        <title>The Global Catalogue of Microorganisms (GCM) 10K type strain sequencing project: providing services to taxonomists for standard genome sequencing and annotation.</title>
        <authorList>
            <consortium name="The Broad Institute Genomics Platform"/>
            <consortium name="The Broad Institute Genome Sequencing Center for Infectious Disease"/>
            <person name="Wu L."/>
            <person name="Ma J."/>
        </authorList>
    </citation>
    <scope>NUCLEOTIDE SEQUENCE [LARGE SCALE GENOMIC DNA]</scope>
    <source>
        <strain evidence="11">JCM 12165</strain>
    </source>
</reference>
<evidence type="ECO:0000256" key="5">
    <source>
        <dbReference type="ARBA" id="ARBA00023004"/>
    </source>
</evidence>
<proteinExistence type="predicted"/>
<dbReference type="InterPro" id="IPR012218">
    <property type="entry name" value="Cyt_c_BACSU-c550-type"/>
</dbReference>
<keyword evidence="5 6" id="KW-0408">Iron</keyword>
<evidence type="ECO:0000313" key="10">
    <source>
        <dbReference type="EMBL" id="MFC4737006.1"/>
    </source>
</evidence>
<dbReference type="Proteomes" id="UP001595896">
    <property type="component" value="Unassembled WGS sequence"/>
</dbReference>
<keyword evidence="4" id="KW-0249">Electron transport</keyword>
<evidence type="ECO:0000256" key="2">
    <source>
        <dbReference type="ARBA" id="ARBA00022617"/>
    </source>
</evidence>
<dbReference type="EMBL" id="JBHSGK010000011">
    <property type="protein sequence ID" value="MFC4737006.1"/>
    <property type="molecule type" value="Genomic_DNA"/>
</dbReference>
<evidence type="ECO:0000256" key="7">
    <source>
        <dbReference type="SAM" id="MobiDB-lite"/>
    </source>
</evidence>
<accession>A0ABV9NXD2</accession>
<organism evidence="10 11">
    <name type="scientific">Bacillus daqingensis</name>
    <dbReference type="NCBI Taxonomy" id="872396"/>
    <lineage>
        <taxon>Bacteria</taxon>
        <taxon>Bacillati</taxon>
        <taxon>Bacillota</taxon>
        <taxon>Bacilli</taxon>
        <taxon>Bacillales</taxon>
        <taxon>Bacillaceae</taxon>
        <taxon>Bacillus</taxon>
    </lineage>
</organism>
<dbReference type="InterPro" id="IPR009056">
    <property type="entry name" value="Cyt_c-like_dom"/>
</dbReference>
<feature type="domain" description="Cytochrome c" evidence="9">
    <location>
        <begin position="55"/>
        <end position="124"/>
    </location>
</feature>
<keyword evidence="8" id="KW-0732">Signal</keyword>
<evidence type="ECO:0000256" key="8">
    <source>
        <dbReference type="SAM" id="SignalP"/>
    </source>
</evidence>
<evidence type="ECO:0000256" key="1">
    <source>
        <dbReference type="ARBA" id="ARBA00022448"/>
    </source>
</evidence>
<keyword evidence="11" id="KW-1185">Reference proteome</keyword>
<dbReference type="PROSITE" id="PS51257">
    <property type="entry name" value="PROKAR_LIPOPROTEIN"/>
    <property type="match status" value="1"/>
</dbReference>
<evidence type="ECO:0000256" key="4">
    <source>
        <dbReference type="ARBA" id="ARBA00022982"/>
    </source>
</evidence>
<feature type="signal peptide" evidence="8">
    <location>
        <begin position="1"/>
        <end position="22"/>
    </location>
</feature>
<feature type="region of interest" description="Disordered" evidence="7">
    <location>
        <begin position="19"/>
        <end position="58"/>
    </location>
</feature>
<dbReference type="PANTHER" id="PTHR37823">
    <property type="entry name" value="CYTOCHROME C-553-LIKE"/>
    <property type="match status" value="1"/>
</dbReference>
<dbReference type="Pfam" id="PF13442">
    <property type="entry name" value="Cytochrome_CBB3"/>
    <property type="match status" value="1"/>
</dbReference>
<evidence type="ECO:0000313" key="11">
    <source>
        <dbReference type="Proteomes" id="UP001595896"/>
    </source>
</evidence>